<evidence type="ECO:0000313" key="2">
    <source>
        <dbReference type="EMBL" id="MED6159175.1"/>
    </source>
</evidence>
<protein>
    <submittedName>
        <fullName evidence="2">Uncharacterized protein</fullName>
    </submittedName>
</protein>
<keyword evidence="3" id="KW-1185">Reference proteome</keyword>
<accession>A0ABU6UEY0</accession>
<dbReference type="EMBL" id="JASCZI010121041">
    <property type="protein sequence ID" value="MED6159175.1"/>
    <property type="molecule type" value="Genomic_DNA"/>
</dbReference>
<comment type="caution">
    <text evidence="2">The sequence shown here is derived from an EMBL/GenBank/DDBJ whole genome shotgun (WGS) entry which is preliminary data.</text>
</comment>
<gene>
    <name evidence="2" type="ORF">PIB30_039853</name>
</gene>
<name>A0ABU6UEY0_9FABA</name>
<reference evidence="2 3" key="1">
    <citation type="journal article" date="2023" name="Plants (Basel)">
        <title>Bridging the Gap: Combining Genomics and Transcriptomics Approaches to Understand Stylosanthes scabra, an Orphan Legume from the Brazilian Caatinga.</title>
        <authorList>
            <person name="Ferreira-Neto J.R.C."/>
            <person name="da Silva M.D."/>
            <person name="Binneck E."/>
            <person name="de Melo N.F."/>
            <person name="da Silva R.H."/>
            <person name="de Melo A.L.T.M."/>
            <person name="Pandolfi V."/>
            <person name="Bustamante F.O."/>
            <person name="Brasileiro-Vidal A.C."/>
            <person name="Benko-Iseppon A.M."/>
        </authorList>
    </citation>
    <scope>NUCLEOTIDE SEQUENCE [LARGE SCALE GENOMIC DNA]</scope>
    <source>
        <tissue evidence="2">Leaves</tissue>
    </source>
</reference>
<feature type="compositionally biased region" description="Low complexity" evidence="1">
    <location>
        <begin position="22"/>
        <end position="31"/>
    </location>
</feature>
<evidence type="ECO:0000313" key="3">
    <source>
        <dbReference type="Proteomes" id="UP001341840"/>
    </source>
</evidence>
<proteinExistence type="predicted"/>
<dbReference type="Proteomes" id="UP001341840">
    <property type="component" value="Unassembled WGS sequence"/>
</dbReference>
<sequence>MTRPEMTGGWTEMRRQRRAQRRSPPSNSQQRRAQRNLPEDGQCCQGRGDQKISSWWLRIREASRSLALILRNDGVGKGLDRIISKVHSGKIVTEDS</sequence>
<evidence type="ECO:0000256" key="1">
    <source>
        <dbReference type="SAM" id="MobiDB-lite"/>
    </source>
</evidence>
<organism evidence="2 3">
    <name type="scientific">Stylosanthes scabra</name>
    <dbReference type="NCBI Taxonomy" id="79078"/>
    <lineage>
        <taxon>Eukaryota</taxon>
        <taxon>Viridiplantae</taxon>
        <taxon>Streptophyta</taxon>
        <taxon>Embryophyta</taxon>
        <taxon>Tracheophyta</taxon>
        <taxon>Spermatophyta</taxon>
        <taxon>Magnoliopsida</taxon>
        <taxon>eudicotyledons</taxon>
        <taxon>Gunneridae</taxon>
        <taxon>Pentapetalae</taxon>
        <taxon>rosids</taxon>
        <taxon>fabids</taxon>
        <taxon>Fabales</taxon>
        <taxon>Fabaceae</taxon>
        <taxon>Papilionoideae</taxon>
        <taxon>50 kb inversion clade</taxon>
        <taxon>dalbergioids sensu lato</taxon>
        <taxon>Dalbergieae</taxon>
        <taxon>Pterocarpus clade</taxon>
        <taxon>Stylosanthes</taxon>
    </lineage>
</organism>
<feature type="region of interest" description="Disordered" evidence="1">
    <location>
        <begin position="1"/>
        <end position="49"/>
    </location>
</feature>